<dbReference type="Gene3D" id="1.50.10.20">
    <property type="match status" value="1"/>
</dbReference>
<evidence type="ECO:0000313" key="2">
    <source>
        <dbReference type="Proteomes" id="UP000326287"/>
    </source>
</evidence>
<gene>
    <name evidence="1" type="ORF">EY643_02530</name>
</gene>
<dbReference type="InterPro" id="IPR008928">
    <property type="entry name" value="6-hairpin_glycosidase_sf"/>
</dbReference>
<name>A0A5P9NGE7_9GAMM</name>
<dbReference type="KEGG" id="halc:EY643_02530"/>
<sequence length="397" mass="45593">MTSSLYKSFSSLKLYCESEAYRGWDPYDGLNSKIFQATPLKHWDVARLILIQAFKRSPINFRTIFLVPKEYNAKGIGLFLNGYCNLYRLAEKGDERFGTTEEILLKIDELAQLLLSLRTQGYSGNCWGYNFDWQARRLFLFPAYTPTVVATCFCATALFEAYDVTGNQRYLEEALTSGSFILNDLGRSECEGGLIFAYSPLEGNDTVYNASLLGAKLLSYCYHYSGDEEFRVFAKKAVNAACKGQAKDGSWVYGLLPVQSWIDSFHTGYNLDAISVYADYCGDDSYAGNLKKGLDFYLENFFEDDGTPKYYHDKTYPIDIHCPGQLWVTLSKLGVWQENKRLSEKTFSWTKANMQDRDGFFYYQLKKGLSSKISYMRWSNAFMFNALTYYLLENTQR</sequence>
<organism evidence="1 2">
    <name type="scientific">Halioglobus maricola</name>
    <dbReference type="NCBI Taxonomy" id="2601894"/>
    <lineage>
        <taxon>Bacteria</taxon>
        <taxon>Pseudomonadati</taxon>
        <taxon>Pseudomonadota</taxon>
        <taxon>Gammaproteobacteria</taxon>
        <taxon>Cellvibrionales</taxon>
        <taxon>Halieaceae</taxon>
        <taxon>Halioglobus</taxon>
    </lineage>
</organism>
<dbReference type="Proteomes" id="UP000326287">
    <property type="component" value="Chromosome"/>
</dbReference>
<dbReference type="GO" id="GO:0005975">
    <property type="term" value="P:carbohydrate metabolic process"/>
    <property type="evidence" value="ECO:0007669"/>
    <property type="project" value="InterPro"/>
</dbReference>
<dbReference type="SUPFAM" id="SSF48208">
    <property type="entry name" value="Six-hairpin glycosidases"/>
    <property type="match status" value="1"/>
</dbReference>
<accession>A0A5P9NGE7</accession>
<dbReference type="EMBL" id="CP036422">
    <property type="protein sequence ID" value="QFU74619.1"/>
    <property type="molecule type" value="Genomic_DNA"/>
</dbReference>
<dbReference type="OrthoDB" id="9788790at2"/>
<proteinExistence type="predicted"/>
<protein>
    <submittedName>
        <fullName evidence="1">Delta-aminolevulinic acid dehydratase</fullName>
    </submittedName>
</protein>
<dbReference type="AlphaFoldDB" id="A0A5P9NGE7"/>
<reference evidence="1 2" key="1">
    <citation type="submission" date="2019-02" db="EMBL/GenBank/DDBJ databases">
        <authorList>
            <person name="Li S.-H."/>
        </authorList>
    </citation>
    <scope>NUCLEOTIDE SEQUENCE [LARGE SCALE GENOMIC DNA]</scope>
    <source>
        <strain evidence="1 2">IMCC14385</strain>
    </source>
</reference>
<dbReference type="RefSeq" id="WP_152660731.1">
    <property type="nucleotide sequence ID" value="NZ_CP036422.1"/>
</dbReference>
<evidence type="ECO:0000313" key="1">
    <source>
        <dbReference type="EMBL" id="QFU74619.1"/>
    </source>
</evidence>
<keyword evidence="2" id="KW-1185">Reference proteome</keyword>